<evidence type="ECO:0000313" key="1">
    <source>
        <dbReference type="EMBL" id="RVW89102.1"/>
    </source>
</evidence>
<dbReference type="AlphaFoldDB" id="A0A438HXB5"/>
<comment type="caution">
    <text evidence="1">The sequence shown here is derived from an EMBL/GenBank/DDBJ whole genome shotgun (WGS) entry which is preliminary data.</text>
</comment>
<dbReference type="EMBL" id="QGNW01000167">
    <property type="protein sequence ID" value="RVW89102.1"/>
    <property type="molecule type" value="Genomic_DNA"/>
</dbReference>
<proteinExistence type="predicted"/>
<organism evidence="1 2">
    <name type="scientific">Vitis vinifera</name>
    <name type="common">Grape</name>
    <dbReference type="NCBI Taxonomy" id="29760"/>
    <lineage>
        <taxon>Eukaryota</taxon>
        <taxon>Viridiplantae</taxon>
        <taxon>Streptophyta</taxon>
        <taxon>Embryophyta</taxon>
        <taxon>Tracheophyta</taxon>
        <taxon>Spermatophyta</taxon>
        <taxon>Magnoliopsida</taxon>
        <taxon>eudicotyledons</taxon>
        <taxon>Gunneridae</taxon>
        <taxon>Pentapetalae</taxon>
        <taxon>rosids</taxon>
        <taxon>Vitales</taxon>
        <taxon>Vitaceae</taxon>
        <taxon>Viteae</taxon>
        <taxon>Vitis</taxon>
    </lineage>
</organism>
<sequence length="92" mass="10793">MRYPRCQIRWGLKEVKGNYHRCEIRKELKHFPIDHSGGLMLEMLSMHTFKHMRSEKPMENTAQYSFVPSLQASEINSNPLDSLKSTCHFVSP</sequence>
<evidence type="ECO:0000313" key="2">
    <source>
        <dbReference type="Proteomes" id="UP000288805"/>
    </source>
</evidence>
<reference evidence="1 2" key="1">
    <citation type="journal article" date="2018" name="PLoS Genet.">
        <title>Population sequencing reveals clonal diversity and ancestral inbreeding in the grapevine cultivar Chardonnay.</title>
        <authorList>
            <person name="Roach M.J."/>
            <person name="Johnson D.L."/>
            <person name="Bohlmann J."/>
            <person name="van Vuuren H.J."/>
            <person name="Jones S.J."/>
            <person name="Pretorius I.S."/>
            <person name="Schmidt S.A."/>
            <person name="Borneman A.R."/>
        </authorList>
    </citation>
    <scope>NUCLEOTIDE SEQUENCE [LARGE SCALE GENOMIC DNA]</scope>
    <source>
        <strain evidence="2">cv. Chardonnay</strain>
        <tissue evidence="1">Leaf</tissue>
    </source>
</reference>
<protein>
    <submittedName>
        <fullName evidence="1">Uncharacterized protein</fullName>
    </submittedName>
</protein>
<gene>
    <name evidence="1" type="ORF">CK203_040248</name>
</gene>
<accession>A0A438HXB5</accession>
<name>A0A438HXB5_VITVI</name>
<dbReference type="Proteomes" id="UP000288805">
    <property type="component" value="Unassembled WGS sequence"/>
</dbReference>